<protein>
    <recommendedName>
        <fullName evidence="5">Transmembrane protein</fullName>
    </recommendedName>
</protein>
<proteinExistence type="predicted"/>
<evidence type="ECO:0000256" key="2">
    <source>
        <dbReference type="SAM" id="SignalP"/>
    </source>
</evidence>
<evidence type="ECO:0000256" key="1">
    <source>
        <dbReference type="SAM" id="Phobius"/>
    </source>
</evidence>
<dbReference type="GeneID" id="5016882"/>
<organism evidence="3 4">
    <name type="scientific">Paramecium tetraurelia</name>
    <dbReference type="NCBI Taxonomy" id="5888"/>
    <lineage>
        <taxon>Eukaryota</taxon>
        <taxon>Sar</taxon>
        <taxon>Alveolata</taxon>
        <taxon>Ciliophora</taxon>
        <taxon>Intramacronucleata</taxon>
        <taxon>Oligohymenophorea</taxon>
        <taxon>Peniculida</taxon>
        <taxon>Parameciidae</taxon>
        <taxon>Paramecium</taxon>
    </lineage>
</organism>
<evidence type="ECO:0008006" key="5">
    <source>
        <dbReference type="Google" id="ProtNLM"/>
    </source>
</evidence>
<reference evidence="3 4" key="1">
    <citation type="journal article" date="2006" name="Nature">
        <title>Global trends of whole-genome duplications revealed by the ciliate Paramecium tetraurelia.</title>
        <authorList>
            <consortium name="Genoscope"/>
            <person name="Aury J.-M."/>
            <person name="Jaillon O."/>
            <person name="Duret L."/>
            <person name="Noel B."/>
            <person name="Jubin C."/>
            <person name="Porcel B.M."/>
            <person name="Segurens B."/>
            <person name="Daubin V."/>
            <person name="Anthouard V."/>
            <person name="Aiach N."/>
            <person name="Arnaiz O."/>
            <person name="Billaut A."/>
            <person name="Beisson J."/>
            <person name="Blanc I."/>
            <person name="Bouhouche K."/>
            <person name="Camara F."/>
            <person name="Duharcourt S."/>
            <person name="Guigo R."/>
            <person name="Gogendeau D."/>
            <person name="Katinka M."/>
            <person name="Keller A.-M."/>
            <person name="Kissmehl R."/>
            <person name="Klotz C."/>
            <person name="Koll F."/>
            <person name="Le Moue A."/>
            <person name="Lepere C."/>
            <person name="Malinsky S."/>
            <person name="Nowacki M."/>
            <person name="Nowak J.K."/>
            <person name="Plattner H."/>
            <person name="Poulain J."/>
            <person name="Ruiz F."/>
            <person name="Serrano V."/>
            <person name="Zagulski M."/>
            <person name="Dessen P."/>
            <person name="Betermier M."/>
            <person name="Weissenbach J."/>
            <person name="Scarpelli C."/>
            <person name="Schachter V."/>
            <person name="Sperling L."/>
            <person name="Meyer E."/>
            <person name="Cohen J."/>
            <person name="Wincker P."/>
        </authorList>
    </citation>
    <scope>NUCLEOTIDE SEQUENCE [LARGE SCALE GENOMIC DNA]</scope>
    <source>
        <strain evidence="3 4">Stock d4-2</strain>
    </source>
</reference>
<feature type="signal peptide" evidence="2">
    <location>
        <begin position="1"/>
        <end position="15"/>
    </location>
</feature>
<keyword evidence="2" id="KW-0732">Signal</keyword>
<dbReference type="Proteomes" id="UP000000600">
    <property type="component" value="Unassembled WGS sequence"/>
</dbReference>
<dbReference type="OrthoDB" id="318898at2759"/>
<dbReference type="InParanoid" id="A0BYS8"/>
<keyword evidence="1" id="KW-0812">Transmembrane</keyword>
<evidence type="ECO:0000313" key="4">
    <source>
        <dbReference type="Proteomes" id="UP000000600"/>
    </source>
</evidence>
<dbReference type="HOGENOM" id="CLU_263708_0_0_1"/>
<keyword evidence="1" id="KW-0472">Membrane</keyword>
<keyword evidence="1" id="KW-1133">Transmembrane helix</keyword>
<dbReference type="RefSeq" id="XP_001431093.1">
    <property type="nucleotide sequence ID" value="XM_001431056.1"/>
</dbReference>
<accession>A0BYS8</accession>
<keyword evidence="4" id="KW-1185">Reference proteome</keyword>
<feature type="chain" id="PRO_5012429284" description="Transmembrane protein" evidence="2">
    <location>
        <begin position="16"/>
        <end position="1306"/>
    </location>
</feature>
<name>A0BYS8_PARTE</name>
<dbReference type="KEGG" id="ptm:GSPATT00033548001"/>
<gene>
    <name evidence="3" type="ORF">GSPATT00033548001</name>
</gene>
<sequence>MIALFSLFITLYGQALHSSYNVYLTEGETYSLPMKELFKKYVQNFTIQDCPDNVQLYQTLNLLSAQNNNLTYISISSTPPHFLLITSENTLTTYRWNSTYINLINQVVLPEQTCFNTLQFQENFIFIDCYNLTNLNIYVQNGNSWTIVYSNQIQSIPQKTDLKSFTSNSINSILYAQYYDQYSILTEFQFDHTLLHNQSNWNTAFDNFIVSNKPQSQNTIYLWYQHLFYLLIVTPQGFNQTNSYYQDFQIMEVQIFYPQMMIYQCDSLLIIGIGEIFQYTVCNQQLTSNILSLNLIQCNLPCQVFLSNQFLILQFQERIEIYEIINFNYLFIGGLKLNSSFSQVSFDYDSNQLFIFSDTQILTYLITYPQLKFNSEQNQQNYQFSIIGHPYEINQPNFWDYLDFQVQLNVYVLNTDDNETYLIYDKPEKQHTYVFDNQGYEYLMPEFSGSLIRANFNVMNSSLGNFNDNTFKLIGSINQTFLNFQILNKDVAVGITNQTICLLNRCIKNNNYNCFLIDCIVPNNSLITIKNNQIQGYGFLFGVQINSQQLYLSQNGYQQFILNFQPFQQFYLVYQSIVLLLESNTIQICDLTGDCTNLTINNDSVINFFPVGIFLNQQSFSSILFINNNYSSVIIGQIIDQNSYIIKSIVNVESEFSDMKIVNNRMILSYSCQSSQLICFQVWNVQNLSNPFFEKHLNSINNSNNIQFFADNLFYYVQTNNYTYAYNPAMLEHSSQFYKFISNGSYFSSFSSEGVVSLISFNSEIYSLYPVLTYSYQSRIKNTITNQISFWSNIFNVSIQSQIVTQNQQIILLNDFSNIQLESKQFDVQNSHVILKSDNITSSGQIGWFGTNCETGFKITNIITETTMITFKCDQTTVSNQQILCLRVLTNYTLFSYYNISFQLYNISSAGKLINGSNKIISQSQCLDIIIQMNAFYIYFICYLPYLNSYQKQLFRITITNQSLSNLTYLTSFNINGEQIILQDDIIYIQNNYQIIIYQSNFNITQSIFTICQTRSIQQSVYEQQNESYYAIIYLCKDDANLYYLLGKSKFQEQITFIQPKKISLQDYFQFDAYILQILVLSQYFNQLKMMCFMNAFTIIIQLEYRINSNEFSLSTLKFQQLWKYSPSLFDLHQYNFIGATISCNLVIVGYLKHPYVPRYVIYNVSDFHLQEFTFEILLSSVSQFVNVIANFQQFQLPQIITFNSSYGFLLEDFQTYKISSFEIEIYLQSKKVECQLIAYNFINNKTAIYKFNYKPQTEFGFEYALLAFFIIVIIAAVILFWHRTKDQKEQFGLEEFEGLDVDTIS</sequence>
<evidence type="ECO:0000313" key="3">
    <source>
        <dbReference type="EMBL" id="CAK63695.1"/>
    </source>
</evidence>
<dbReference type="EMBL" id="CT868028">
    <property type="protein sequence ID" value="CAK63695.1"/>
    <property type="molecule type" value="Genomic_DNA"/>
</dbReference>
<feature type="transmembrane region" description="Helical" evidence="1">
    <location>
        <begin position="1264"/>
        <end position="1282"/>
    </location>
</feature>